<comment type="caution">
    <text evidence="3">The sequence shown here is derived from an EMBL/GenBank/DDBJ whole genome shotgun (WGS) entry which is preliminary data.</text>
</comment>
<dbReference type="AlphaFoldDB" id="A0A8J5QMD6"/>
<gene>
    <name evidence="3" type="ORF">J8A68_003273</name>
</gene>
<protein>
    <submittedName>
        <fullName evidence="3">SMA2</fullName>
    </submittedName>
</protein>
<feature type="chain" id="PRO_5035307775" evidence="2">
    <location>
        <begin position="19"/>
        <end position="289"/>
    </location>
</feature>
<evidence type="ECO:0000313" key="3">
    <source>
        <dbReference type="EMBL" id="KAG7663191.1"/>
    </source>
</evidence>
<dbReference type="Proteomes" id="UP000694255">
    <property type="component" value="Unassembled WGS sequence"/>
</dbReference>
<accession>A0A8J5QMD6</accession>
<evidence type="ECO:0000313" key="4">
    <source>
        <dbReference type="Proteomes" id="UP000694255"/>
    </source>
</evidence>
<dbReference type="EMBL" id="JAGSYN010000143">
    <property type="protein sequence ID" value="KAG7663191.1"/>
    <property type="molecule type" value="Genomic_DNA"/>
</dbReference>
<evidence type="ECO:0000256" key="1">
    <source>
        <dbReference type="SAM" id="Phobius"/>
    </source>
</evidence>
<proteinExistence type="predicted"/>
<sequence>MSNFVLFIFSFIFLFSCSRFHPSADGSFSLQIKPDSMFAKNIIQVVQEGLKFVTYLSNDLNIYINETISDSNLQVVDTLFDNSEYYFNIFGFCKRNQFGEELICYNGEGSNIIASFVQDFGTQLGNLTKQPDPNLTSGRFVNVFYTAIEQLCSGPMSLSNPDICKLRTYNQAGFDLQYVGIFNLLCSGLIIFLILGDIVFGYCIVHHGKFQIKWKFIIKLISLILSFLSIQVIYFVNMSMQIPIRELLEQYQIAAIQFHKFNFVIWNIIFIFNIICTIELNLTKMSLVY</sequence>
<name>A0A8J5QMD6_9ASCO</name>
<dbReference type="GeneID" id="73470074"/>
<keyword evidence="1" id="KW-0472">Membrane</keyword>
<feature type="transmembrane region" description="Helical" evidence="1">
    <location>
        <begin position="216"/>
        <end position="236"/>
    </location>
</feature>
<feature type="transmembrane region" description="Helical" evidence="1">
    <location>
        <begin position="178"/>
        <end position="204"/>
    </location>
</feature>
<feature type="transmembrane region" description="Helical" evidence="1">
    <location>
        <begin position="263"/>
        <end position="282"/>
    </location>
</feature>
<keyword evidence="1" id="KW-1133">Transmembrane helix</keyword>
<keyword evidence="4" id="KW-1185">Reference proteome</keyword>
<feature type="signal peptide" evidence="2">
    <location>
        <begin position="1"/>
        <end position="18"/>
    </location>
</feature>
<dbReference type="OrthoDB" id="4073891at2759"/>
<keyword evidence="1" id="KW-0812">Transmembrane</keyword>
<keyword evidence="2" id="KW-0732">Signal</keyword>
<organism evidence="3 4">
    <name type="scientific">[Candida] subhashii</name>
    <dbReference type="NCBI Taxonomy" id="561895"/>
    <lineage>
        <taxon>Eukaryota</taxon>
        <taxon>Fungi</taxon>
        <taxon>Dikarya</taxon>
        <taxon>Ascomycota</taxon>
        <taxon>Saccharomycotina</taxon>
        <taxon>Pichiomycetes</taxon>
        <taxon>Debaryomycetaceae</taxon>
        <taxon>Spathaspora</taxon>
    </lineage>
</organism>
<reference evidence="3 4" key="1">
    <citation type="journal article" date="2021" name="DNA Res.">
        <title>Genome analysis of Candida subhashii reveals its hybrid nature and dual mitochondrial genome conformations.</title>
        <authorList>
            <person name="Mixao V."/>
            <person name="Hegedusova E."/>
            <person name="Saus E."/>
            <person name="Pryszcz L.P."/>
            <person name="Cillingova A."/>
            <person name="Nosek J."/>
            <person name="Gabaldon T."/>
        </authorList>
    </citation>
    <scope>NUCLEOTIDE SEQUENCE [LARGE SCALE GENOMIC DNA]</scope>
    <source>
        <strain evidence="3 4">CBS 10753</strain>
    </source>
</reference>
<evidence type="ECO:0000256" key="2">
    <source>
        <dbReference type="SAM" id="SignalP"/>
    </source>
</evidence>
<dbReference type="RefSeq" id="XP_049263423.1">
    <property type="nucleotide sequence ID" value="XM_049407111.1"/>
</dbReference>